<dbReference type="InterPro" id="IPR036758">
    <property type="entry name" value="At5g01610-like"/>
</dbReference>
<dbReference type="AlphaFoldDB" id="A0A6J1E0J2"/>
<dbReference type="SUPFAM" id="SSF141562">
    <property type="entry name" value="At5g01610-like"/>
    <property type="match status" value="1"/>
</dbReference>
<dbReference type="Pfam" id="PF04398">
    <property type="entry name" value="DUF538"/>
    <property type="match status" value="1"/>
</dbReference>
<keyword evidence="1" id="KW-1185">Reference proteome</keyword>
<dbReference type="KEGG" id="mcha:111026045"/>
<dbReference type="GeneID" id="111026045"/>
<dbReference type="InterPro" id="IPR007493">
    <property type="entry name" value="DUF538"/>
</dbReference>
<dbReference type="PANTHER" id="PTHR31676">
    <property type="entry name" value="T31J12.3 PROTEIN-RELATED"/>
    <property type="match status" value="1"/>
</dbReference>
<name>A0A6J1E0J2_MOMCH</name>
<evidence type="ECO:0000313" key="1">
    <source>
        <dbReference type="Proteomes" id="UP000504603"/>
    </source>
</evidence>
<evidence type="ECO:0000313" key="2">
    <source>
        <dbReference type="RefSeq" id="XP_022159702.1"/>
    </source>
</evidence>
<dbReference type="PANTHER" id="PTHR31676:SF20">
    <property type="entry name" value="T19F6.7 PROTEIN"/>
    <property type="match status" value="1"/>
</dbReference>
<dbReference type="Proteomes" id="UP000504603">
    <property type="component" value="Unplaced"/>
</dbReference>
<reference evidence="2" key="1">
    <citation type="submission" date="2025-08" db="UniProtKB">
        <authorList>
            <consortium name="RefSeq"/>
        </authorList>
    </citation>
    <scope>IDENTIFICATION</scope>
    <source>
        <strain evidence="2">OHB3-1</strain>
    </source>
</reference>
<dbReference type="Gene3D" id="2.30.240.10">
    <property type="entry name" value="At5g01610-like"/>
    <property type="match status" value="1"/>
</dbReference>
<accession>A0A6J1E0J2</accession>
<organism evidence="1 2">
    <name type="scientific">Momordica charantia</name>
    <name type="common">Bitter gourd</name>
    <name type="synonym">Balsam pear</name>
    <dbReference type="NCBI Taxonomy" id="3673"/>
    <lineage>
        <taxon>Eukaryota</taxon>
        <taxon>Viridiplantae</taxon>
        <taxon>Streptophyta</taxon>
        <taxon>Embryophyta</taxon>
        <taxon>Tracheophyta</taxon>
        <taxon>Spermatophyta</taxon>
        <taxon>Magnoliopsida</taxon>
        <taxon>eudicotyledons</taxon>
        <taxon>Gunneridae</taxon>
        <taxon>Pentapetalae</taxon>
        <taxon>rosids</taxon>
        <taxon>fabids</taxon>
        <taxon>Cucurbitales</taxon>
        <taxon>Cucurbitaceae</taxon>
        <taxon>Momordiceae</taxon>
        <taxon>Momordica</taxon>
    </lineage>
</organism>
<protein>
    <submittedName>
        <fullName evidence="2">Uncharacterized protein LOC111026045</fullName>
    </submittedName>
</protein>
<gene>
    <name evidence="2" type="primary">LOC111026045</name>
</gene>
<dbReference type="RefSeq" id="XP_022159702.1">
    <property type="nucleotide sequence ID" value="XM_022304010.1"/>
</dbReference>
<sequence>MATVRPREDERAGAEIAFGHEECYRRSVELLKELGFPTGVMPLKELEECGIVKETGFIWMRQKSPYEHFFEGTNSRVVYATEVTAYVEKFRMKKMTGVKTKQLLLWVPIAEMSIDDPKRNKICFKTPVGIGKSYPVTAFMSEEEKHKYLETADEY</sequence>
<dbReference type="OrthoDB" id="1901319at2759"/>
<proteinExistence type="predicted"/>